<gene>
    <name evidence="1" type="ORF">PoB_002956900</name>
</gene>
<keyword evidence="2" id="KW-1185">Reference proteome</keyword>
<comment type="caution">
    <text evidence="1">The sequence shown here is derived from an EMBL/GenBank/DDBJ whole genome shotgun (WGS) entry which is preliminary data.</text>
</comment>
<accession>A0AAV4A5T8</accession>
<feature type="non-terminal residue" evidence="1">
    <location>
        <position position="142"/>
    </location>
</feature>
<reference evidence="1 2" key="1">
    <citation type="journal article" date="2021" name="Elife">
        <title>Chloroplast acquisition without the gene transfer in kleptoplastic sea slugs, Plakobranchus ocellatus.</title>
        <authorList>
            <person name="Maeda T."/>
            <person name="Takahashi S."/>
            <person name="Yoshida T."/>
            <person name="Shimamura S."/>
            <person name="Takaki Y."/>
            <person name="Nagai Y."/>
            <person name="Toyoda A."/>
            <person name="Suzuki Y."/>
            <person name="Arimoto A."/>
            <person name="Ishii H."/>
            <person name="Satoh N."/>
            <person name="Nishiyama T."/>
            <person name="Hasebe M."/>
            <person name="Maruyama T."/>
            <person name="Minagawa J."/>
            <person name="Obokata J."/>
            <person name="Shigenobu S."/>
        </authorList>
    </citation>
    <scope>NUCLEOTIDE SEQUENCE [LARGE SCALE GENOMIC DNA]</scope>
</reference>
<protein>
    <submittedName>
        <fullName evidence="1">Alpha-2-macroglobulin</fullName>
    </submittedName>
</protein>
<name>A0AAV4A5T8_9GAST</name>
<evidence type="ECO:0000313" key="1">
    <source>
        <dbReference type="EMBL" id="GFO03064.1"/>
    </source>
</evidence>
<dbReference type="AlphaFoldDB" id="A0AAV4A5T8"/>
<evidence type="ECO:0000313" key="2">
    <source>
        <dbReference type="Proteomes" id="UP000735302"/>
    </source>
</evidence>
<proteinExistence type="predicted"/>
<dbReference type="EMBL" id="BLXT01003723">
    <property type="protein sequence ID" value="GFO03064.1"/>
    <property type="molecule type" value="Genomic_DNA"/>
</dbReference>
<sequence length="142" mass="16520">MLRGQTSPTMYSPTWKKISAKEEKEQVENGRRYVYGNYVHGDLSLDICWVSRETPTQMSPHPCYHEEVWFDGCYNFSVNASLLGNEESFPVLEIQAKVTDSAKKVTRIKVHRGPEKSKWPLNIRLEDYTDGYFKPMLPYHGK</sequence>
<dbReference type="Proteomes" id="UP000735302">
    <property type="component" value="Unassembled WGS sequence"/>
</dbReference>
<organism evidence="1 2">
    <name type="scientific">Plakobranchus ocellatus</name>
    <dbReference type="NCBI Taxonomy" id="259542"/>
    <lineage>
        <taxon>Eukaryota</taxon>
        <taxon>Metazoa</taxon>
        <taxon>Spiralia</taxon>
        <taxon>Lophotrochozoa</taxon>
        <taxon>Mollusca</taxon>
        <taxon>Gastropoda</taxon>
        <taxon>Heterobranchia</taxon>
        <taxon>Euthyneura</taxon>
        <taxon>Panpulmonata</taxon>
        <taxon>Sacoglossa</taxon>
        <taxon>Placobranchoidea</taxon>
        <taxon>Plakobranchidae</taxon>
        <taxon>Plakobranchus</taxon>
    </lineage>
</organism>